<dbReference type="AlphaFoldDB" id="A0A9D4R120"/>
<name>A0A9D4R120_DREPO</name>
<accession>A0A9D4R120</accession>
<keyword evidence="2" id="KW-1185">Reference proteome</keyword>
<protein>
    <submittedName>
        <fullName evidence="1">Uncharacterized protein</fullName>
    </submittedName>
</protein>
<evidence type="ECO:0000313" key="2">
    <source>
        <dbReference type="Proteomes" id="UP000828390"/>
    </source>
</evidence>
<dbReference type="EMBL" id="JAIWYP010000003">
    <property type="protein sequence ID" value="KAH3851131.1"/>
    <property type="molecule type" value="Genomic_DNA"/>
</dbReference>
<sequence length="70" mass="8133">MTKKDKVVYEECAEECARKMEATFKLYSGCDVSVMPLATWSREQNQLSLPGCFHCPWRNGRITEYNSMSF</sequence>
<gene>
    <name evidence="1" type="ORF">DPMN_093612</name>
</gene>
<dbReference type="Proteomes" id="UP000828390">
    <property type="component" value="Unassembled WGS sequence"/>
</dbReference>
<reference evidence="1" key="2">
    <citation type="submission" date="2020-11" db="EMBL/GenBank/DDBJ databases">
        <authorList>
            <person name="McCartney M.A."/>
            <person name="Auch B."/>
            <person name="Kono T."/>
            <person name="Mallez S."/>
            <person name="Becker A."/>
            <person name="Gohl D.M."/>
            <person name="Silverstein K.A.T."/>
            <person name="Koren S."/>
            <person name="Bechman K.B."/>
            <person name="Herman A."/>
            <person name="Abrahante J.E."/>
            <person name="Garbe J."/>
        </authorList>
    </citation>
    <scope>NUCLEOTIDE SEQUENCE</scope>
    <source>
        <strain evidence="1">Duluth1</strain>
        <tissue evidence="1">Whole animal</tissue>
    </source>
</reference>
<organism evidence="1 2">
    <name type="scientific">Dreissena polymorpha</name>
    <name type="common">Zebra mussel</name>
    <name type="synonym">Mytilus polymorpha</name>
    <dbReference type="NCBI Taxonomy" id="45954"/>
    <lineage>
        <taxon>Eukaryota</taxon>
        <taxon>Metazoa</taxon>
        <taxon>Spiralia</taxon>
        <taxon>Lophotrochozoa</taxon>
        <taxon>Mollusca</taxon>
        <taxon>Bivalvia</taxon>
        <taxon>Autobranchia</taxon>
        <taxon>Heteroconchia</taxon>
        <taxon>Euheterodonta</taxon>
        <taxon>Imparidentia</taxon>
        <taxon>Neoheterodontei</taxon>
        <taxon>Myida</taxon>
        <taxon>Dreissenoidea</taxon>
        <taxon>Dreissenidae</taxon>
        <taxon>Dreissena</taxon>
    </lineage>
</organism>
<evidence type="ECO:0000313" key="1">
    <source>
        <dbReference type="EMBL" id="KAH3851131.1"/>
    </source>
</evidence>
<reference evidence="1" key="1">
    <citation type="journal article" date="2019" name="bioRxiv">
        <title>The Genome of the Zebra Mussel, Dreissena polymorpha: A Resource for Invasive Species Research.</title>
        <authorList>
            <person name="McCartney M.A."/>
            <person name="Auch B."/>
            <person name="Kono T."/>
            <person name="Mallez S."/>
            <person name="Zhang Y."/>
            <person name="Obille A."/>
            <person name="Becker A."/>
            <person name="Abrahante J.E."/>
            <person name="Garbe J."/>
            <person name="Badalamenti J.P."/>
            <person name="Herman A."/>
            <person name="Mangelson H."/>
            <person name="Liachko I."/>
            <person name="Sullivan S."/>
            <person name="Sone E.D."/>
            <person name="Koren S."/>
            <person name="Silverstein K.A.T."/>
            <person name="Beckman K.B."/>
            <person name="Gohl D.M."/>
        </authorList>
    </citation>
    <scope>NUCLEOTIDE SEQUENCE</scope>
    <source>
        <strain evidence="1">Duluth1</strain>
        <tissue evidence="1">Whole animal</tissue>
    </source>
</reference>
<comment type="caution">
    <text evidence="1">The sequence shown here is derived from an EMBL/GenBank/DDBJ whole genome shotgun (WGS) entry which is preliminary data.</text>
</comment>
<proteinExistence type="predicted"/>